<dbReference type="Proteomes" id="UP000269396">
    <property type="component" value="Unassembled WGS sequence"/>
</dbReference>
<evidence type="ECO:0000313" key="2">
    <source>
        <dbReference type="Proteomes" id="UP000269396"/>
    </source>
</evidence>
<gene>
    <name evidence="1" type="ORF">SMTD_LOCUS10967</name>
</gene>
<dbReference type="EMBL" id="UZAL01031033">
    <property type="protein sequence ID" value="VDP56606.1"/>
    <property type="molecule type" value="Genomic_DNA"/>
</dbReference>
<organism evidence="1 2">
    <name type="scientific">Schistosoma mattheei</name>
    <dbReference type="NCBI Taxonomy" id="31246"/>
    <lineage>
        <taxon>Eukaryota</taxon>
        <taxon>Metazoa</taxon>
        <taxon>Spiralia</taxon>
        <taxon>Lophotrochozoa</taxon>
        <taxon>Platyhelminthes</taxon>
        <taxon>Trematoda</taxon>
        <taxon>Digenea</taxon>
        <taxon>Strigeidida</taxon>
        <taxon>Schistosomatoidea</taxon>
        <taxon>Schistosomatidae</taxon>
        <taxon>Schistosoma</taxon>
    </lineage>
</organism>
<reference evidence="1 2" key="1">
    <citation type="submission" date="2018-11" db="EMBL/GenBank/DDBJ databases">
        <authorList>
            <consortium name="Pathogen Informatics"/>
        </authorList>
    </citation>
    <scope>NUCLEOTIDE SEQUENCE [LARGE SCALE GENOMIC DNA]</scope>
    <source>
        <strain>Denwood</strain>
        <strain evidence="2">Zambia</strain>
    </source>
</reference>
<sequence length="58" mass="6880">MEMVSLTGQRRRQLLQTMDVIEEIVIRSHLYDLLQLNSVKRQRLHTNLQAHLLLVTVK</sequence>
<protein>
    <submittedName>
        <fullName evidence="1">Uncharacterized protein</fullName>
    </submittedName>
</protein>
<evidence type="ECO:0000313" key="1">
    <source>
        <dbReference type="EMBL" id="VDP56606.1"/>
    </source>
</evidence>
<keyword evidence="2" id="KW-1185">Reference proteome</keyword>
<dbReference type="AlphaFoldDB" id="A0A3P8INE2"/>
<accession>A0A3P8INE2</accession>
<name>A0A3P8INE2_9TREM</name>
<proteinExistence type="predicted"/>